<sequence length="29" mass="3498">MSVLMFPPPPMRENQRFTEMMTRRSVDRG</sequence>
<dbReference type="EMBL" id="VITH01000003">
    <property type="protein sequence ID" value="TWA85558.1"/>
    <property type="molecule type" value="Genomic_DNA"/>
</dbReference>
<organism evidence="1 2">
    <name type="scientific">Azospirillum brasilense</name>
    <dbReference type="NCBI Taxonomy" id="192"/>
    <lineage>
        <taxon>Bacteria</taxon>
        <taxon>Pseudomonadati</taxon>
        <taxon>Pseudomonadota</taxon>
        <taxon>Alphaproteobacteria</taxon>
        <taxon>Rhodospirillales</taxon>
        <taxon>Azospirillaceae</taxon>
        <taxon>Azospirillum</taxon>
    </lineage>
</organism>
<evidence type="ECO:0000313" key="2">
    <source>
        <dbReference type="Proteomes" id="UP000318529"/>
    </source>
</evidence>
<accession>A0A560CL27</accession>
<proteinExistence type="predicted"/>
<dbReference type="Proteomes" id="UP000318529">
    <property type="component" value="Unassembled WGS sequence"/>
</dbReference>
<name>A0A560CL27_AZOBR</name>
<reference evidence="1 2" key="1">
    <citation type="submission" date="2019-06" db="EMBL/GenBank/DDBJ databases">
        <title>Genomic Encyclopedia of Type Strains, Phase IV (KMG-V): Genome sequencing to study the core and pangenomes of soil and plant-associated prokaryotes.</title>
        <authorList>
            <person name="Whitman W."/>
        </authorList>
    </citation>
    <scope>NUCLEOTIDE SEQUENCE [LARGE SCALE GENOMIC DNA]</scope>
    <source>
        <strain evidence="1 2">BR 11650</strain>
    </source>
</reference>
<gene>
    <name evidence="1" type="ORF">FBZ83_103149</name>
</gene>
<comment type="caution">
    <text evidence="1">The sequence shown here is derived from an EMBL/GenBank/DDBJ whole genome shotgun (WGS) entry which is preliminary data.</text>
</comment>
<evidence type="ECO:0000313" key="1">
    <source>
        <dbReference type="EMBL" id="TWA85558.1"/>
    </source>
</evidence>
<dbReference type="AlphaFoldDB" id="A0A560CL27"/>
<protein>
    <submittedName>
        <fullName evidence="1">Uncharacterized protein</fullName>
    </submittedName>
</protein>